<dbReference type="InterPro" id="IPR050983">
    <property type="entry name" value="GST_Omega/HSP26"/>
</dbReference>
<dbReference type="GO" id="GO:0005737">
    <property type="term" value="C:cytoplasm"/>
    <property type="evidence" value="ECO:0007669"/>
    <property type="project" value="TreeGrafter"/>
</dbReference>
<dbReference type="InterPro" id="IPR036282">
    <property type="entry name" value="Glutathione-S-Trfase_C_sf"/>
</dbReference>
<evidence type="ECO:0000313" key="4">
    <source>
        <dbReference type="Proteomes" id="UP000664521"/>
    </source>
</evidence>
<gene>
    <name evidence="3" type="ORF">HETSPECPRED_007914</name>
</gene>
<evidence type="ECO:0000259" key="2">
    <source>
        <dbReference type="PROSITE" id="PS50405"/>
    </source>
</evidence>
<dbReference type="SUPFAM" id="SSF47616">
    <property type="entry name" value="GST C-terminal domain-like"/>
    <property type="match status" value="1"/>
</dbReference>
<evidence type="ECO:0008006" key="5">
    <source>
        <dbReference type="Google" id="ProtNLM"/>
    </source>
</evidence>
<feature type="domain" description="GST C-terminal" evidence="2">
    <location>
        <begin position="116"/>
        <end position="251"/>
    </location>
</feature>
<dbReference type="Gene3D" id="3.40.30.10">
    <property type="entry name" value="Glutaredoxin"/>
    <property type="match status" value="1"/>
</dbReference>
<dbReference type="Proteomes" id="UP000664521">
    <property type="component" value="Unassembled WGS sequence"/>
</dbReference>
<evidence type="ECO:0000259" key="1">
    <source>
        <dbReference type="PROSITE" id="PS50404"/>
    </source>
</evidence>
<dbReference type="AlphaFoldDB" id="A0A8H3EL27"/>
<sequence>MSAAASNGVSNETSSSKGISPKITLYTNHGCPWAHRAHITLRALNIPFEEVIIPLDRPREPWYLKVNPRGLVPSIKISNGILEDEILTESAIVSTFIAELFPSPTFWPASHSTPTSALERARISFFVDTFIGKVNGLLYPLLKSEGEEKEKLGTELVQVVEKEIEPLLEGAQPFFGGKESLTLAEALTAPFVVRYRAFGQKGLFPKSLLGGLDALPNYSKWSQALHEQDAVTYIFDGPAVADRTAERIAKMKADGK</sequence>
<dbReference type="SFLD" id="SFLDS00019">
    <property type="entry name" value="Glutathione_Transferase_(cytos"/>
    <property type="match status" value="1"/>
</dbReference>
<dbReference type="CDD" id="cd00570">
    <property type="entry name" value="GST_N_family"/>
    <property type="match status" value="1"/>
</dbReference>
<dbReference type="PANTHER" id="PTHR43968:SF8">
    <property type="entry name" value="S-TRANSFERASE, PUTATIVE (AFU_ORTHOLOGUE AFUA_2G00590)-RELATED"/>
    <property type="match status" value="1"/>
</dbReference>
<dbReference type="OrthoDB" id="202840at2759"/>
<reference evidence="3" key="1">
    <citation type="submission" date="2021-03" db="EMBL/GenBank/DDBJ databases">
        <authorList>
            <person name="Tagirdzhanova G."/>
        </authorList>
    </citation>
    <scope>NUCLEOTIDE SEQUENCE</scope>
</reference>
<dbReference type="InterPro" id="IPR004045">
    <property type="entry name" value="Glutathione_S-Trfase_N"/>
</dbReference>
<proteinExistence type="predicted"/>
<dbReference type="InterPro" id="IPR010987">
    <property type="entry name" value="Glutathione-S-Trfase_C-like"/>
</dbReference>
<dbReference type="SFLD" id="SFLDG00358">
    <property type="entry name" value="Main_(cytGST)"/>
    <property type="match status" value="1"/>
</dbReference>
<dbReference type="InterPro" id="IPR036249">
    <property type="entry name" value="Thioredoxin-like_sf"/>
</dbReference>
<dbReference type="PROSITE" id="PS50405">
    <property type="entry name" value="GST_CTER"/>
    <property type="match status" value="1"/>
</dbReference>
<comment type="caution">
    <text evidence="3">The sequence shown here is derived from an EMBL/GenBank/DDBJ whole genome shotgun (WGS) entry which is preliminary data.</text>
</comment>
<dbReference type="PROSITE" id="PS50404">
    <property type="entry name" value="GST_NTER"/>
    <property type="match status" value="1"/>
</dbReference>
<organism evidence="3 4">
    <name type="scientific">Heterodermia speciosa</name>
    <dbReference type="NCBI Taxonomy" id="116794"/>
    <lineage>
        <taxon>Eukaryota</taxon>
        <taxon>Fungi</taxon>
        <taxon>Dikarya</taxon>
        <taxon>Ascomycota</taxon>
        <taxon>Pezizomycotina</taxon>
        <taxon>Lecanoromycetes</taxon>
        <taxon>OSLEUM clade</taxon>
        <taxon>Lecanoromycetidae</taxon>
        <taxon>Caliciales</taxon>
        <taxon>Physciaceae</taxon>
        <taxon>Heterodermia</taxon>
    </lineage>
</organism>
<keyword evidence="4" id="KW-1185">Reference proteome</keyword>
<dbReference type="SUPFAM" id="SSF52833">
    <property type="entry name" value="Thioredoxin-like"/>
    <property type="match status" value="1"/>
</dbReference>
<name>A0A8H3EL27_9LECA</name>
<protein>
    <recommendedName>
        <fullName evidence="5">Glutathione S-transferase</fullName>
    </recommendedName>
</protein>
<dbReference type="Pfam" id="PF13409">
    <property type="entry name" value="GST_N_2"/>
    <property type="match status" value="1"/>
</dbReference>
<dbReference type="Gene3D" id="1.20.1050.10">
    <property type="match status" value="1"/>
</dbReference>
<evidence type="ECO:0000313" key="3">
    <source>
        <dbReference type="EMBL" id="CAF9907827.1"/>
    </source>
</evidence>
<dbReference type="PANTHER" id="PTHR43968">
    <property type="match status" value="1"/>
</dbReference>
<dbReference type="InterPro" id="IPR040079">
    <property type="entry name" value="Glutathione_S-Trfase"/>
</dbReference>
<accession>A0A8H3EL27</accession>
<feature type="domain" description="GST N-terminal" evidence="1">
    <location>
        <begin position="21"/>
        <end position="105"/>
    </location>
</feature>
<dbReference type="EMBL" id="CAJPDS010000006">
    <property type="protein sequence ID" value="CAF9907827.1"/>
    <property type="molecule type" value="Genomic_DNA"/>
</dbReference>